<organism evidence="1 2">
    <name type="scientific">Trifolium medium</name>
    <dbReference type="NCBI Taxonomy" id="97028"/>
    <lineage>
        <taxon>Eukaryota</taxon>
        <taxon>Viridiplantae</taxon>
        <taxon>Streptophyta</taxon>
        <taxon>Embryophyta</taxon>
        <taxon>Tracheophyta</taxon>
        <taxon>Spermatophyta</taxon>
        <taxon>Magnoliopsida</taxon>
        <taxon>eudicotyledons</taxon>
        <taxon>Gunneridae</taxon>
        <taxon>Pentapetalae</taxon>
        <taxon>rosids</taxon>
        <taxon>fabids</taxon>
        <taxon>Fabales</taxon>
        <taxon>Fabaceae</taxon>
        <taxon>Papilionoideae</taxon>
        <taxon>50 kb inversion clade</taxon>
        <taxon>NPAAA clade</taxon>
        <taxon>Hologalegina</taxon>
        <taxon>IRL clade</taxon>
        <taxon>Trifolieae</taxon>
        <taxon>Trifolium</taxon>
    </lineage>
</organism>
<feature type="non-terminal residue" evidence="1">
    <location>
        <position position="1"/>
    </location>
</feature>
<keyword evidence="2" id="KW-1185">Reference proteome</keyword>
<evidence type="ECO:0000313" key="2">
    <source>
        <dbReference type="Proteomes" id="UP000265520"/>
    </source>
</evidence>
<comment type="caution">
    <text evidence="1">The sequence shown here is derived from an EMBL/GenBank/DDBJ whole genome shotgun (WGS) entry which is preliminary data.</text>
</comment>
<dbReference type="Proteomes" id="UP000265520">
    <property type="component" value="Unassembled WGS sequence"/>
</dbReference>
<dbReference type="AlphaFoldDB" id="A0A392T414"/>
<evidence type="ECO:0000313" key="1">
    <source>
        <dbReference type="EMBL" id="MCI54880.1"/>
    </source>
</evidence>
<name>A0A392T414_9FABA</name>
<accession>A0A392T414</accession>
<sequence length="33" mass="3590">SVSGTVYTASATDLVLQKLQIAPRQVGQLLVFW</sequence>
<proteinExistence type="predicted"/>
<protein>
    <submittedName>
        <fullName evidence="1">Uncharacterized protein</fullName>
    </submittedName>
</protein>
<dbReference type="EMBL" id="LXQA010486648">
    <property type="protein sequence ID" value="MCI54880.1"/>
    <property type="molecule type" value="Genomic_DNA"/>
</dbReference>
<reference evidence="1 2" key="1">
    <citation type="journal article" date="2018" name="Front. Plant Sci.">
        <title>Red Clover (Trifolium pratense) and Zigzag Clover (T. medium) - A Picture of Genomic Similarities and Differences.</title>
        <authorList>
            <person name="Dluhosova J."/>
            <person name="Istvanek J."/>
            <person name="Nedelnik J."/>
            <person name="Repkova J."/>
        </authorList>
    </citation>
    <scope>NUCLEOTIDE SEQUENCE [LARGE SCALE GENOMIC DNA]</scope>
    <source>
        <strain evidence="2">cv. 10/8</strain>
        <tissue evidence="1">Leaf</tissue>
    </source>
</reference>